<dbReference type="HOGENOM" id="CLU_2110583_0_0_1"/>
<reference evidence="2 3" key="1">
    <citation type="submission" date="2014-04" db="EMBL/GenBank/DDBJ databases">
        <authorList>
            <consortium name="DOE Joint Genome Institute"/>
            <person name="Kuo A."/>
            <person name="Ruytinx J."/>
            <person name="Rineau F."/>
            <person name="Colpaert J."/>
            <person name="Kohler A."/>
            <person name="Nagy L.G."/>
            <person name="Floudas D."/>
            <person name="Copeland A."/>
            <person name="Barry K.W."/>
            <person name="Cichocki N."/>
            <person name="Veneault-Fourrey C."/>
            <person name="LaButti K."/>
            <person name="Lindquist E.A."/>
            <person name="Lipzen A."/>
            <person name="Lundell T."/>
            <person name="Morin E."/>
            <person name="Murat C."/>
            <person name="Sun H."/>
            <person name="Tunlid A."/>
            <person name="Henrissat B."/>
            <person name="Grigoriev I.V."/>
            <person name="Hibbett D.S."/>
            <person name="Martin F."/>
            <person name="Nordberg H.P."/>
            <person name="Cantor M.N."/>
            <person name="Hua S.X."/>
        </authorList>
    </citation>
    <scope>NUCLEOTIDE SEQUENCE [LARGE SCALE GENOMIC DNA]</scope>
    <source>
        <strain evidence="2 3">UH-Slu-Lm8-n1</strain>
    </source>
</reference>
<sequence length="115" mass="13338">MDPVRFSNMYGSEVFDQAPSRKRMFTRVVLLITLLSALAPSSQGSKINKSMSISTISLTQMTPFPHSEVLLETSIAAPKCRPWQFRRPSNLVRIRMRLTHFRTLGFLYYIDIRER</sequence>
<accession>A0A0D0APR4</accession>
<dbReference type="AlphaFoldDB" id="A0A0D0APR4"/>
<reference evidence="3" key="2">
    <citation type="submission" date="2015-01" db="EMBL/GenBank/DDBJ databases">
        <title>Evolutionary Origins and Diversification of the Mycorrhizal Mutualists.</title>
        <authorList>
            <consortium name="DOE Joint Genome Institute"/>
            <consortium name="Mycorrhizal Genomics Consortium"/>
            <person name="Kohler A."/>
            <person name="Kuo A."/>
            <person name="Nagy L.G."/>
            <person name="Floudas D."/>
            <person name="Copeland A."/>
            <person name="Barry K.W."/>
            <person name="Cichocki N."/>
            <person name="Veneault-Fourrey C."/>
            <person name="LaButti K."/>
            <person name="Lindquist E.A."/>
            <person name="Lipzen A."/>
            <person name="Lundell T."/>
            <person name="Morin E."/>
            <person name="Murat C."/>
            <person name="Riley R."/>
            <person name="Ohm R."/>
            <person name="Sun H."/>
            <person name="Tunlid A."/>
            <person name="Henrissat B."/>
            <person name="Grigoriev I.V."/>
            <person name="Hibbett D.S."/>
            <person name="Martin F."/>
        </authorList>
    </citation>
    <scope>NUCLEOTIDE SEQUENCE [LARGE SCALE GENOMIC DNA]</scope>
    <source>
        <strain evidence="3">UH-Slu-Lm8-n1</strain>
    </source>
</reference>
<organism evidence="2 3">
    <name type="scientific">Suillus luteus UH-Slu-Lm8-n1</name>
    <dbReference type="NCBI Taxonomy" id="930992"/>
    <lineage>
        <taxon>Eukaryota</taxon>
        <taxon>Fungi</taxon>
        <taxon>Dikarya</taxon>
        <taxon>Basidiomycota</taxon>
        <taxon>Agaricomycotina</taxon>
        <taxon>Agaricomycetes</taxon>
        <taxon>Agaricomycetidae</taxon>
        <taxon>Boletales</taxon>
        <taxon>Suillineae</taxon>
        <taxon>Suillaceae</taxon>
        <taxon>Suillus</taxon>
    </lineage>
</organism>
<dbReference type="InParanoid" id="A0A0D0APR4"/>
<name>A0A0D0APR4_9AGAM</name>
<evidence type="ECO:0000313" key="3">
    <source>
        <dbReference type="Proteomes" id="UP000054485"/>
    </source>
</evidence>
<feature type="signal peptide" evidence="1">
    <location>
        <begin position="1"/>
        <end position="44"/>
    </location>
</feature>
<proteinExistence type="predicted"/>
<protein>
    <submittedName>
        <fullName evidence="2">Uncharacterized protein</fullName>
    </submittedName>
</protein>
<gene>
    <name evidence="2" type="ORF">CY34DRAFT_681937</name>
</gene>
<keyword evidence="3" id="KW-1185">Reference proteome</keyword>
<feature type="chain" id="PRO_5002224162" evidence="1">
    <location>
        <begin position="45"/>
        <end position="115"/>
    </location>
</feature>
<dbReference type="Proteomes" id="UP000054485">
    <property type="component" value="Unassembled WGS sequence"/>
</dbReference>
<evidence type="ECO:0000313" key="2">
    <source>
        <dbReference type="EMBL" id="KIK43781.1"/>
    </source>
</evidence>
<keyword evidence="1" id="KW-0732">Signal</keyword>
<dbReference type="EMBL" id="KN835204">
    <property type="protein sequence ID" value="KIK43781.1"/>
    <property type="molecule type" value="Genomic_DNA"/>
</dbReference>
<evidence type="ECO:0000256" key="1">
    <source>
        <dbReference type="SAM" id="SignalP"/>
    </source>
</evidence>